<proteinExistence type="predicted"/>
<gene>
    <name evidence="1" type="ORF">IV203_003758</name>
</gene>
<sequence>MKKLIIASRLHLGRASSPPSNDDIQKIFTNLGSMAISAEQEYMEASVLLAVDGTPKIEGYSYVETVKSLLVEDSKMQSKIEILPVTPWGKFVPALNSLVLYAKSKYDADLILFVSAEVQASASTIRTLCQHVLDSNDVIAAGAALKGHEYAGKGQTVALTGRTTPWNTLCVWDLGKLSLIGFAAISDLGPSAGVEECVAIALLQKLFPNSVAKLVQVPDISWQDSFQDDEERRKWHEEKMKSKEERPAQQLDRLNLSGMVLHC</sequence>
<protein>
    <submittedName>
        <fullName evidence="1">Uncharacterized protein</fullName>
    </submittedName>
</protein>
<name>A0A9K3PP10_9STRA</name>
<dbReference type="OrthoDB" id="9973624at2759"/>
<reference evidence="1" key="1">
    <citation type="journal article" date="2021" name="Sci. Rep.">
        <title>Diploid genomic architecture of Nitzschia inconspicua, an elite biomass production diatom.</title>
        <authorList>
            <person name="Oliver A."/>
            <person name="Podell S."/>
            <person name="Pinowska A."/>
            <person name="Traller J.C."/>
            <person name="Smith S.R."/>
            <person name="McClure R."/>
            <person name="Beliaev A."/>
            <person name="Bohutskyi P."/>
            <person name="Hill E.A."/>
            <person name="Rabines A."/>
            <person name="Zheng H."/>
            <person name="Allen L.Z."/>
            <person name="Kuo A."/>
            <person name="Grigoriev I.V."/>
            <person name="Allen A.E."/>
            <person name="Hazlebeck D."/>
            <person name="Allen E.E."/>
        </authorList>
    </citation>
    <scope>NUCLEOTIDE SEQUENCE</scope>
    <source>
        <strain evidence="1">Hildebrandi</strain>
    </source>
</reference>
<reference evidence="1" key="2">
    <citation type="submission" date="2021-04" db="EMBL/GenBank/DDBJ databases">
        <authorList>
            <person name="Podell S."/>
        </authorList>
    </citation>
    <scope>NUCLEOTIDE SEQUENCE</scope>
    <source>
        <strain evidence="1">Hildebrandi</strain>
    </source>
</reference>
<dbReference type="EMBL" id="JAGRRH010000016">
    <property type="protein sequence ID" value="KAG7354402.1"/>
    <property type="molecule type" value="Genomic_DNA"/>
</dbReference>
<organism evidence="1 2">
    <name type="scientific">Nitzschia inconspicua</name>
    <dbReference type="NCBI Taxonomy" id="303405"/>
    <lineage>
        <taxon>Eukaryota</taxon>
        <taxon>Sar</taxon>
        <taxon>Stramenopiles</taxon>
        <taxon>Ochrophyta</taxon>
        <taxon>Bacillariophyta</taxon>
        <taxon>Bacillariophyceae</taxon>
        <taxon>Bacillariophycidae</taxon>
        <taxon>Bacillariales</taxon>
        <taxon>Bacillariaceae</taxon>
        <taxon>Nitzschia</taxon>
    </lineage>
</organism>
<evidence type="ECO:0000313" key="2">
    <source>
        <dbReference type="Proteomes" id="UP000693970"/>
    </source>
</evidence>
<comment type="caution">
    <text evidence="1">The sequence shown here is derived from an EMBL/GenBank/DDBJ whole genome shotgun (WGS) entry which is preliminary data.</text>
</comment>
<dbReference type="Proteomes" id="UP000693970">
    <property type="component" value="Unassembled WGS sequence"/>
</dbReference>
<keyword evidence="2" id="KW-1185">Reference proteome</keyword>
<dbReference type="AlphaFoldDB" id="A0A9K3PP10"/>
<accession>A0A9K3PP10</accession>
<evidence type="ECO:0000313" key="1">
    <source>
        <dbReference type="EMBL" id="KAG7354402.1"/>
    </source>
</evidence>